<accession>A0A9E2SEM5</accession>
<gene>
    <name evidence="3" type="ORF">KTO63_24450</name>
</gene>
<evidence type="ECO:0000259" key="1">
    <source>
        <dbReference type="Pfam" id="PF01028"/>
    </source>
</evidence>
<proteinExistence type="predicted"/>
<dbReference type="InterPro" id="IPR013500">
    <property type="entry name" value="TopoI_cat_euk"/>
</dbReference>
<sequence>MEALKLSHPQFLRIAADYKESAKVAHLVYVSVSDPGIVRVKKGKGFSYYLEDKLVKSKDDLLRFKKLVIPPAWKSVWICTLPEGHIQAAGLDARGRKQYRYHPLWNVLRNETKFHRMLEFGKTIPSLRAKIEQDIVSKELNADKVIATVISLMERTYIRIGNEGYEKLYGSYGLTTLKDKHVSIQGDKISFSFKGKKGVYHNVSLKNKRLAKIVEACRDIPGKELFQFYDTENNCKSIDSGAVNNYIKEATGADFTAKDFRTWAGTLNALRAFKSIGEAATSAEGKKNVVTVLDEVSQKLGNTRAVCKKYYVHPGLIKMYEENNLKKYITALDKIEEPDSKTDLTGEEKVLMKVLAETI</sequence>
<reference evidence="3" key="1">
    <citation type="submission" date="2021-06" db="EMBL/GenBank/DDBJ databases">
        <authorList>
            <person name="Huq M.A."/>
        </authorList>
    </citation>
    <scope>NUCLEOTIDE SEQUENCE</scope>
    <source>
        <strain evidence="3">MAH-26</strain>
    </source>
</reference>
<organism evidence="3 4">
    <name type="scientific">Pinibacter aurantiacus</name>
    <dbReference type="NCBI Taxonomy" id="2851599"/>
    <lineage>
        <taxon>Bacteria</taxon>
        <taxon>Pseudomonadati</taxon>
        <taxon>Bacteroidota</taxon>
        <taxon>Chitinophagia</taxon>
        <taxon>Chitinophagales</taxon>
        <taxon>Chitinophagaceae</taxon>
        <taxon>Pinibacter</taxon>
    </lineage>
</organism>
<dbReference type="Proteomes" id="UP000812270">
    <property type="component" value="Unassembled WGS sequence"/>
</dbReference>
<feature type="domain" description="DNA topoisomerase IB N-terminal" evidence="2">
    <location>
        <begin position="45"/>
        <end position="92"/>
    </location>
</feature>
<dbReference type="GO" id="GO:0006265">
    <property type="term" value="P:DNA topological change"/>
    <property type="evidence" value="ECO:0007669"/>
    <property type="project" value="InterPro"/>
</dbReference>
<protein>
    <submittedName>
        <fullName evidence="3">DNA topoisomerase IB</fullName>
    </submittedName>
</protein>
<dbReference type="RefSeq" id="WP_217794622.1">
    <property type="nucleotide sequence ID" value="NZ_JAHSPG010000018.1"/>
</dbReference>
<dbReference type="Pfam" id="PF01028">
    <property type="entry name" value="Topoisom_I"/>
    <property type="match status" value="1"/>
</dbReference>
<dbReference type="PROSITE" id="PS52038">
    <property type="entry name" value="TOPO_IB_2"/>
    <property type="match status" value="1"/>
</dbReference>
<comment type="caution">
    <text evidence="3">The sequence shown here is derived from an EMBL/GenBank/DDBJ whole genome shotgun (WGS) entry which is preliminary data.</text>
</comment>
<feature type="domain" description="DNA topoisomerase I catalytic core eukaryotic-type" evidence="1">
    <location>
        <begin position="109"/>
        <end position="327"/>
    </location>
</feature>
<evidence type="ECO:0000259" key="2">
    <source>
        <dbReference type="Pfam" id="PF21338"/>
    </source>
</evidence>
<dbReference type="InterPro" id="IPR049331">
    <property type="entry name" value="Top1B_N_bact"/>
</dbReference>
<evidence type="ECO:0000313" key="3">
    <source>
        <dbReference type="EMBL" id="MBV4360339.1"/>
    </source>
</evidence>
<dbReference type="AlphaFoldDB" id="A0A9E2SEM5"/>
<dbReference type="EMBL" id="JAHSPG010000018">
    <property type="protein sequence ID" value="MBV4360339.1"/>
    <property type="molecule type" value="Genomic_DNA"/>
</dbReference>
<evidence type="ECO:0000313" key="4">
    <source>
        <dbReference type="Proteomes" id="UP000812270"/>
    </source>
</evidence>
<keyword evidence="4" id="KW-1185">Reference proteome</keyword>
<dbReference type="Pfam" id="PF21338">
    <property type="entry name" value="Top1B_N_bact"/>
    <property type="match status" value="1"/>
</dbReference>
<dbReference type="GO" id="GO:0003917">
    <property type="term" value="F:DNA topoisomerase type I (single strand cut, ATP-independent) activity"/>
    <property type="evidence" value="ECO:0007669"/>
    <property type="project" value="InterPro"/>
</dbReference>
<dbReference type="GO" id="GO:0003677">
    <property type="term" value="F:DNA binding"/>
    <property type="evidence" value="ECO:0007669"/>
    <property type="project" value="InterPro"/>
</dbReference>
<name>A0A9E2SEM5_9BACT</name>